<gene>
    <name evidence="2" type="primary">tlp</name>
    <name evidence="2" type="ORF">KQI42_08680</name>
</gene>
<accession>A0ABS6E577</accession>
<name>A0ABS6E577_9FIRM</name>
<comment type="caution">
    <text evidence="2">The sequence shown here is derived from an EMBL/GenBank/DDBJ whole genome shotgun (WGS) entry which is preliminary data.</text>
</comment>
<dbReference type="InterPro" id="IPR017524">
    <property type="entry name" value="SASP_thioredoxin-like"/>
</dbReference>
<dbReference type="RefSeq" id="WP_216518869.1">
    <property type="nucleotide sequence ID" value="NZ_JAHLPM010000006.1"/>
</dbReference>
<dbReference type="Pfam" id="PF19824">
    <property type="entry name" value="Tlp"/>
    <property type="match status" value="1"/>
</dbReference>
<sequence length="77" mass="9380">MKNKPKPDDRRDNVDKIQYNIDQTIKNYRLAEEMISETDDEKMKKALEEKNERREESLNSMRKEIKDEATDKQNEYK</sequence>
<evidence type="ECO:0000313" key="2">
    <source>
        <dbReference type="EMBL" id="MBU5438080.1"/>
    </source>
</evidence>
<dbReference type="HAMAP" id="MF_01506">
    <property type="entry name" value="Tlp"/>
    <property type="match status" value="1"/>
</dbReference>
<protein>
    <submittedName>
        <fullName evidence="2">Small acid-soluble spore protein Tlp</fullName>
    </submittedName>
</protein>
<reference evidence="2 3" key="1">
    <citation type="submission" date="2021-06" db="EMBL/GenBank/DDBJ databases">
        <authorList>
            <person name="Sun Q."/>
            <person name="Li D."/>
        </authorList>
    </citation>
    <scope>NUCLEOTIDE SEQUENCE [LARGE SCALE GENOMIC DNA]</scope>
    <source>
        <strain evidence="2 3">MSJ-40</strain>
    </source>
</reference>
<organism evidence="2 3">
    <name type="scientific">Tissierella simiarum</name>
    <dbReference type="NCBI Taxonomy" id="2841534"/>
    <lineage>
        <taxon>Bacteria</taxon>
        <taxon>Bacillati</taxon>
        <taxon>Bacillota</taxon>
        <taxon>Tissierellia</taxon>
        <taxon>Tissierellales</taxon>
        <taxon>Tissierellaceae</taxon>
        <taxon>Tissierella</taxon>
    </lineage>
</organism>
<dbReference type="EMBL" id="JAHLPM010000006">
    <property type="protein sequence ID" value="MBU5438080.1"/>
    <property type="molecule type" value="Genomic_DNA"/>
</dbReference>
<evidence type="ECO:0000256" key="1">
    <source>
        <dbReference type="SAM" id="MobiDB-lite"/>
    </source>
</evidence>
<feature type="compositionally biased region" description="Basic and acidic residues" evidence="1">
    <location>
        <begin position="41"/>
        <end position="77"/>
    </location>
</feature>
<keyword evidence="3" id="KW-1185">Reference proteome</keyword>
<feature type="region of interest" description="Disordered" evidence="1">
    <location>
        <begin position="37"/>
        <end position="77"/>
    </location>
</feature>
<proteinExistence type="inferred from homology"/>
<dbReference type="Proteomes" id="UP000749471">
    <property type="component" value="Unassembled WGS sequence"/>
</dbReference>
<evidence type="ECO:0000313" key="3">
    <source>
        <dbReference type="Proteomes" id="UP000749471"/>
    </source>
</evidence>
<dbReference type="NCBIfam" id="TIGR03090">
    <property type="entry name" value="SASP_tlp"/>
    <property type="match status" value="1"/>
</dbReference>